<dbReference type="HAMAP" id="MF_00420">
    <property type="entry name" value="PurL_2"/>
    <property type="match status" value="1"/>
</dbReference>
<keyword evidence="6" id="KW-0067">ATP-binding</keyword>
<feature type="non-terminal residue" evidence="11">
    <location>
        <position position="1004"/>
    </location>
</feature>
<feature type="domain" description="PurM-like C-terminal" evidence="9">
    <location>
        <begin position="837"/>
        <end position="979"/>
    </location>
</feature>
<dbReference type="GO" id="GO:0004642">
    <property type="term" value="F:phosphoribosylformylglycinamidine synthase activity"/>
    <property type="evidence" value="ECO:0007669"/>
    <property type="project" value="UniProtKB-EC"/>
</dbReference>
<dbReference type="Gene3D" id="1.10.8.750">
    <property type="entry name" value="Phosphoribosylformylglycinamidine synthase, linker domain"/>
    <property type="match status" value="1"/>
</dbReference>
<evidence type="ECO:0000313" key="11">
    <source>
        <dbReference type="EMBL" id="HIW78345.1"/>
    </source>
</evidence>
<evidence type="ECO:0000259" key="9">
    <source>
        <dbReference type="Pfam" id="PF02769"/>
    </source>
</evidence>
<evidence type="ECO:0000256" key="3">
    <source>
        <dbReference type="ARBA" id="ARBA00022723"/>
    </source>
</evidence>
<dbReference type="CDD" id="cd02204">
    <property type="entry name" value="PurL_repeat2"/>
    <property type="match status" value="1"/>
</dbReference>
<keyword evidence="1" id="KW-0963">Cytoplasm</keyword>
<comment type="caution">
    <text evidence="11">The sequence shown here is derived from an EMBL/GenBank/DDBJ whole genome shotgun (WGS) entry which is preliminary data.</text>
</comment>
<evidence type="ECO:0000259" key="8">
    <source>
        <dbReference type="Pfam" id="PF00586"/>
    </source>
</evidence>
<feature type="domain" description="Phosphoribosylformylglycinamidine synthase linker" evidence="10">
    <location>
        <begin position="194"/>
        <end position="254"/>
    </location>
</feature>
<dbReference type="Pfam" id="PF18072">
    <property type="entry name" value="FGAR-AT_linker"/>
    <property type="match status" value="1"/>
</dbReference>
<dbReference type="InterPro" id="IPR010074">
    <property type="entry name" value="PRibForGlyAmidine_synth_PurL"/>
</dbReference>
<dbReference type="InterPro" id="IPR003850">
    <property type="entry name" value="PurS"/>
</dbReference>
<dbReference type="Gene3D" id="3.90.650.10">
    <property type="entry name" value="PurM-like C-terminal domain"/>
    <property type="match status" value="2"/>
</dbReference>
<evidence type="ECO:0000313" key="12">
    <source>
        <dbReference type="Proteomes" id="UP000824264"/>
    </source>
</evidence>
<dbReference type="InterPro" id="IPR016188">
    <property type="entry name" value="PurM-like_N"/>
</dbReference>
<sequence>MLYRIEAGLFPQLDDTIGRKTAASIREALGIPVRGVRTVKVFTLEGLDAQQVNTLLEKSVLHDPVLQAASLSPLPLPEEGAEWIIEVGYRPGVTDNEGRTARDTAALVLGIDDRSSLAVYTSVQYRIQGDLTEEQVTRIARDLLANELIQRFDIKSRAQWDAEPGFAPRAARVTGASCDDVAIIPLSTMDDEALMDVSRKNTLALNLTEMTKIRDWFASPEVAATRQALGLPTDPTDAELEVLAQTWSEHCKHKIFASKIAYTDAESGASETIDSLYKTCIMNTTRQIRASLGDRDFCHSVFKDNAGVIAFTEDYDACIKVETHNSPSALDPYGGALTGIVGVNRDPMGTGLGAELICNTDVFCFASPFHEEALPPRLLHPRRVFEGVREGVEHGGNKSGIPTVNGSIVFDERYLGKPLVYCGTIGLIPTEVPPSKSSTDGKARKGYEKRAQVGDVIVMTGGRIGKDGIHGATFSSEELHEGSPATAVQIGDPITQRKMYDFIMRARDLGLYNAITDNGAGGLSSSIGEMAEDTNGCRIDLARAPLKYDGLRPWEILLSEAQERMTLAVPPAALEEFLDLARRMDVEATPLGTFTDDGVFHVTYNDKIVAHLDMAFMHDGVPQYELNAVWKSPVHPDARIEDGGVDQAKLLQAMLGRLNICSKEYLIRQYDHEVKGGSVVKPLTGVKRDGPSDAGVIRPILESEAGLVISHGICPKYSDYDTYWMMANAMDEGIRNAVAVGADPDRMAGVDNFCWCDPVQSEKTPDGEYKLAQLVRACKALSEFCLAYGVPCISGKDSMKNDYTGGGTKISIPPTVLFSVLGVMDDVKKAVTSDFKKQGDRLYILGSTARELAGSEIADQLGLACNTVPRVDAKSALANYRKLHQAINARLISACHDLSDGGLAVALAEMCIGGRLGAHLALNRVPTLGDLTLTEALYSESASRLLVSVAPDKTAEFENVFGPAAAFIGEVTSDSRLTVASSDSPLFSVPVEALARAFKATLDW</sequence>
<reference evidence="11" key="2">
    <citation type="submission" date="2021-04" db="EMBL/GenBank/DDBJ databases">
        <authorList>
            <person name="Gilroy R."/>
        </authorList>
    </citation>
    <scope>NUCLEOTIDE SEQUENCE</scope>
    <source>
        <strain evidence="11">ChiSxjej5B17-1746</strain>
    </source>
</reference>
<keyword evidence="3" id="KW-0479">Metal-binding</keyword>
<keyword evidence="5" id="KW-0658">Purine biosynthesis</keyword>
<dbReference type="InterPro" id="IPR036604">
    <property type="entry name" value="PurS-like_sf"/>
</dbReference>
<evidence type="ECO:0000256" key="1">
    <source>
        <dbReference type="ARBA" id="ARBA00022490"/>
    </source>
</evidence>
<evidence type="ECO:0000256" key="4">
    <source>
        <dbReference type="ARBA" id="ARBA00022741"/>
    </source>
</evidence>
<dbReference type="InterPro" id="IPR041609">
    <property type="entry name" value="PurL_linker"/>
</dbReference>
<dbReference type="CDD" id="cd02203">
    <property type="entry name" value="PurL_repeat1"/>
    <property type="match status" value="1"/>
</dbReference>
<dbReference type="InterPro" id="IPR036921">
    <property type="entry name" value="PurM-like_N_sf"/>
</dbReference>
<evidence type="ECO:0000256" key="6">
    <source>
        <dbReference type="ARBA" id="ARBA00022840"/>
    </source>
</evidence>
<dbReference type="Proteomes" id="UP000824264">
    <property type="component" value="Unassembled WGS sequence"/>
</dbReference>
<dbReference type="AlphaFoldDB" id="A0A9D1U9M4"/>
<evidence type="ECO:0000256" key="7">
    <source>
        <dbReference type="ARBA" id="ARBA00022842"/>
    </source>
</evidence>
<dbReference type="GO" id="GO:0005524">
    <property type="term" value="F:ATP binding"/>
    <property type="evidence" value="ECO:0007669"/>
    <property type="project" value="UniProtKB-KW"/>
</dbReference>
<evidence type="ECO:0000256" key="5">
    <source>
        <dbReference type="ARBA" id="ARBA00022755"/>
    </source>
</evidence>
<keyword evidence="4" id="KW-0547">Nucleotide-binding</keyword>
<dbReference type="PANTHER" id="PTHR43555:SF1">
    <property type="entry name" value="PHOSPHORIBOSYLFORMYLGLYCINAMIDINE SYNTHASE SUBUNIT PURL"/>
    <property type="match status" value="1"/>
</dbReference>
<proteinExistence type="inferred from homology"/>
<dbReference type="SUPFAM" id="SSF82697">
    <property type="entry name" value="PurS-like"/>
    <property type="match status" value="1"/>
</dbReference>
<dbReference type="InterPro" id="IPR010918">
    <property type="entry name" value="PurM-like_C_dom"/>
</dbReference>
<reference evidence="11" key="1">
    <citation type="journal article" date="2021" name="PeerJ">
        <title>Extensive microbial diversity within the chicken gut microbiome revealed by metagenomics and culture.</title>
        <authorList>
            <person name="Gilroy R."/>
            <person name="Ravi A."/>
            <person name="Getino M."/>
            <person name="Pursley I."/>
            <person name="Horton D.L."/>
            <person name="Alikhan N.F."/>
            <person name="Baker D."/>
            <person name="Gharbi K."/>
            <person name="Hall N."/>
            <person name="Watson M."/>
            <person name="Adriaenssens E.M."/>
            <person name="Foster-Nyarko E."/>
            <person name="Jarju S."/>
            <person name="Secka A."/>
            <person name="Antonio M."/>
            <person name="Oren A."/>
            <person name="Chaudhuri R.R."/>
            <person name="La Ragione R."/>
            <person name="Hildebrand F."/>
            <person name="Pallen M.J."/>
        </authorList>
    </citation>
    <scope>NUCLEOTIDE SEQUENCE</scope>
    <source>
        <strain evidence="11">ChiSxjej5B17-1746</strain>
    </source>
</reference>
<gene>
    <name evidence="11" type="ORF">H9874_04275</name>
</gene>
<dbReference type="SUPFAM" id="SSF56042">
    <property type="entry name" value="PurM C-terminal domain-like"/>
    <property type="match status" value="2"/>
</dbReference>
<keyword evidence="2 11" id="KW-0436">Ligase</keyword>
<dbReference type="PANTHER" id="PTHR43555">
    <property type="entry name" value="PHOSPHORIBOSYLFORMYLGLYCINAMIDINE SYNTHASE SUBUNIT PURL"/>
    <property type="match status" value="1"/>
</dbReference>
<feature type="domain" description="PurM-like N-terminal" evidence="8">
    <location>
        <begin position="304"/>
        <end position="428"/>
    </location>
</feature>
<dbReference type="Gene3D" id="3.30.1280.10">
    <property type="entry name" value="Phosphoribosylformylglycinamidine synthase subunit PurS"/>
    <property type="match status" value="1"/>
</dbReference>
<name>A0A9D1U9M4_9BACT</name>
<keyword evidence="7" id="KW-0460">Magnesium</keyword>
<feature type="domain" description="PurM-like C-terminal" evidence="9">
    <location>
        <begin position="452"/>
        <end position="604"/>
    </location>
</feature>
<dbReference type="Pfam" id="PF02700">
    <property type="entry name" value="PurS"/>
    <property type="match status" value="1"/>
</dbReference>
<protein>
    <submittedName>
        <fullName evidence="11">Phosphoribosylformylglycinamidine synthase subunit PurS</fullName>
        <ecNumber evidence="11">6.3.5.3</ecNumber>
    </submittedName>
</protein>
<dbReference type="Gene3D" id="3.30.1330.10">
    <property type="entry name" value="PurM-like, N-terminal domain"/>
    <property type="match status" value="2"/>
</dbReference>
<evidence type="ECO:0000259" key="10">
    <source>
        <dbReference type="Pfam" id="PF18072"/>
    </source>
</evidence>
<dbReference type="GO" id="GO:0046872">
    <property type="term" value="F:metal ion binding"/>
    <property type="evidence" value="ECO:0007669"/>
    <property type="project" value="UniProtKB-KW"/>
</dbReference>
<feature type="domain" description="PurM-like N-terminal" evidence="8">
    <location>
        <begin position="692"/>
        <end position="804"/>
    </location>
</feature>
<accession>A0A9D1U9M4</accession>
<dbReference type="EMBL" id="DXGI01000152">
    <property type="protein sequence ID" value="HIW78345.1"/>
    <property type="molecule type" value="Genomic_DNA"/>
</dbReference>
<dbReference type="InterPro" id="IPR036676">
    <property type="entry name" value="PurM-like_C_sf"/>
</dbReference>
<dbReference type="EC" id="6.3.5.3" evidence="11"/>
<evidence type="ECO:0000256" key="2">
    <source>
        <dbReference type="ARBA" id="ARBA00022598"/>
    </source>
</evidence>
<dbReference type="Pfam" id="PF00586">
    <property type="entry name" value="AIRS"/>
    <property type="match status" value="2"/>
</dbReference>
<dbReference type="GO" id="GO:0006189">
    <property type="term" value="P:'de novo' IMP biosynthetic process"/>
    <property type="evidence" value="ECO:0007669"/>
    <property type="project" value="InterPro"/>
</dbReference>
<dbReference type="SUPFAM" id="SSF55326">
    <property type="entry name" value="PurM N-terminal domain-like"/>
    <property type="match status" value="2"/>
</dbReference>
<dbReference type="Pfam" id="PF02769">
    <property type="entry name" value="AIRS_C"/>
    <property type="match status" value="2"/>
</dbReference>
<organism evidence="11 12">
    <name type="scientific">Candidatus Bilophila faecipullorum</name>
    <dbReference type="NCBI Taxonomy" id="2838482"/>
    <lineage>
        <taxon>Bacteria</taxon>
        <taxon>Pseudomonadati</taxon>
        <taxon>Thermodesulfobacteriota</taxon>
        <taxon>Desulfovibrionia</taxon>
        <taxon>Desulfovibrionales</taxon>
        <taxon>Desulfovibrionaceae</taxon>
        <taxon>Bilophila</taxon>
    </lineage>
</organism>